<organism evidence="2 3">
    <name type="scientific">Microbacterium phage Aubergine</name>
    <dbReference type="NCBI Taxonomy" id="2079577"/>
    <lineage>
        <taxon>Viruses</taxon>
        <taxon>Duplodnaviria</taxon>
        <taxon>Heunggongvirae</taxon>
        <taxon>Uroviricota</taxon>
        <taxon>Caudoviricetes</taxon>
        <taxon>Ilzatvirus</taxon>
        <taxon>Ilzatvirus ilzat</taxon>
    </lineage>
</organism>
<keyword evidence="1" id="KW-1133">Transmembrane helix</keyword>
<proteinExistence type="predicted"/>
<keyword evidence="1" id="KW-0472">Membrane</keyword>
<accession>A0A2L0HLQ3</accession>
<dbReference type="Proteomes" id="UP000241884">
    <property type="component" value="Segment"/>
</dbReference>
<feature type="transmembrane region" description="Helical" evidence="1">
    <location>
        <begin position="12"/>
        <end position="29"/>
    </location>
</feature>
<name>A0A2L0HLQ3_9CAUD</name>
<sequence>MLEAVKTIIDSLMPLFVAVVTVYGGVMVAKLNRVQKQTQATNAKVEQVQNDIITNHGSKNIGDAIDRLTTHVNVMSDNQDDLIRTVKGMQSRDEALEARVNAVDHILARLGHVPAPHRSVGLFRFIKRK</sequence>
<keyword evidence="1" id="KW-0812">Transmembrane</keyword>
<evidence type="ECO:0000313" key="2">
    <source>
        <dbReference type="EMBL" id="AUX82612.1"/>
    </source>
</evidence>
<reference evidence="3" key="1">
    <citation type="submission" date="2018-01" db="EMBL/GenBank/DDBJ databases">
        <authorList>
            <person name="Gaut B.S."/>
            <person name="Morton B.R."/>
            <person name="Clegg M.T."/>
            <person name="Duvall M.R."/>
        </authorList>
    </citation>
    <scope>NUCLEOTIDE SEQUENCE [LARGE SCALE GENOMIC DNA]</scope>
</reference>
<evidence type="ECO:0000313" key="3">
    <source>
        <dbReference type="Proteomes" id="UP000241884"/>
    </source>
</evidence>
<gene>
    <name evidence="2" type="primary">25</name>
    <name evidence="2" type="ORF">PBI_AUBERGINE_25</name>
</gene>
<dbReference type="EMBL" id="MG839015">
    <property type="protein sequence ID" value="AUX82612.1"/>
    <property type="molecule type" value="Genomic_DNA"/>
</dbReference>
<evidence type="ECO:0000256" key="1">
    <source>
        <dbReference type="SAM" id="Phobius"/>
    </source>
</evidence>
<protein>
    <submittedName>
        <fullName evidence="2">Membrane protein</fullName>
    </submittedName>
</protein>